<dbReference type="GO" id="GO:0005634">
    <property type="term" value="C:nucleus"/>
    <property type="evidence" value="ECO:0007669"/>
    <property type="project" value="TreeGrafter"/>
</dbReference>
<keyword evidence="7" id="KW-1185">Reference proteome</keyword>
<dbReference type="AlphaFoldDB" id="A0AAE0VNV6"/>
<reference evidence="6" key="2">
    <citation type="journal article" date="2021" name="Genome Biol. Evol.">
        <title>Developing a high-quality reference genome for a parasitic bivalve with doubly uniparental inheritance (Bivalvia: Unionida).</title>
        <authorList>
            <person name="Smith C.H."/>
        </authorList>
    </citation>
    <scope>NUCLEOTIDE SEQUENCE</scope>
    <source>
        <strain evidence="6">CHS0354</strain>
        <tissue evidence="6">Mantle</tissue>
    </source>
</reference>
<keyword evidence="2 4" id="KW-0479">Metal-binding</keyword>
<evidence type="ECO:0000256" key="4">
    <source>
        <dbReference type="PROSITE-ProRule" id="PRU00175"/>
    </source>
</evidence>
<name>A0AAE0VNV6_9BIVA</name>
<keyword evidence="2 4" id="KW-0863">Zinc-finger</keyword>
<dbReference type="PANTHER" id="PTHR10044:SF139">
    <property type="entry name" value="DEATH-ASSOCIATED INHIBITOR OF APOPTOSIS 2"/>
    <property type="match status" value="1"/>
</dbReference>
<keyword evidence="3" id="KW-0862">Zinc</keyword>
<dbReference type="PANTHER" id="PTHR10044">
    <property type="entry name" value="INHIBITOR OF APOPTOSIS"/>
    <property type="match status" value="1"/>
</dbReference>
<dbReference type="PROSITE" id="PS50143">
    <property type="entry name" value="BIR_REPEAT_2"/>
    <property type="match status" value="2"/>
</dbReference>
<dbReference type="Gene3D" id="3.30.40.10">
    <property type="entry name" value="Zinc/RING finger domain, C3HC4 (zinc finger)"/>
    <property type="match status" value="1"/>
</dbReference>
<feature type="domain" description="RING-type" evidence="5">
    <location>
        <begin position="605"/>
        <end position="639"/>
    </location>
</feature>
<accession>A0AAE0VNV6</accession>
<dbReference type="GO" id="GO:0051726">
    <property type="term" value="P:regulation of cell cycle"/>
    <property type="evidence" value="ECO:0007669"/>
    <property type="project" value="TreeGrafter"/>
</dbReference>
<dbReference type="SUPFAM" id="SSF57924">
    <property type="entry name" value="Inhibitor of apoptosis (IAP) repeat"/>
    <property type="match status" value="2"/>
</dbReference>
<dbReference type="SMART" id="SM00184">
    <property type="entry name" value="RING"/>
    <property type="match status" value="1"/>
</dbReference>
<evidence type="ECO:0000256" key="3">
    <source>
        <dbReference type="ARBA" id="ARBA00022833"/>
    </source>
</evidence>
<evidence type="ECO:0000313" key="7">
    <source>
        <dbReference type="Proteomes" id="UP001195483"/>
    </source>
</evidence>
<dbReference type="EMBL" id="JAEAOA010002006">
    <property type="protein sequence ID" value="KAK3585133.1"/>
    <property type="molecule type" value="Genomic_DNA"/>
</dbReference>
<proteinExistence type="inferred from homology"/>
<dbReference type="GO" id="GO:0008270">
    <property type="term" value="F:zinc ion binding"/>
    <property type="evidence" value="ECO:0007669"/>
    <property type="project" value="UniProtKB-KW"/>
</dbReference>
<evidence type="ECO:0000256" key="1">
    <source>
        <dbReference type="ARBA" id="ARBA00006672"/>
    </source>
</evidence>
<dbReference type="Pfam" id="PF13920">
    <property type="entry name" value="zf-C3HC4_3"/>
    <property type="match status" value="1"/>
</dbReference>
<evidence type="ECO:0000256" key="2">
    <source>
        <dbReference type="ARBA" id="ARBA00022771"/>
    </source>
</evidence>
<comment type="similarity">
    <text evidence="1">Belongs to the IAP family.</text>
</comment>
<dbReference type="InterPro" id="IPR001841">
    <property type="entry name" value="Znf_RING"/>
</dbReference>
<dbReference type="PROSITE" id="PS50089">
    <property type="entry name" value="ZF_RING_2"/>
    <property type="match status" value="1"/>
</dbReference>
<dbReference type="SMART" id="SM00238">
    <property type="entry name" value="BIR"/>
    <property type="match status" value="2"/>
</dbReference>
<evidence type="ECO:0000313" key="6">
    <source>
        <dbReference type="EMBL" id="KAK3585133.1"/>
    </source>
</evidence>
<comment type="caution">
    <text evidence="6">The sequence shown here is derived from an EMBL/GenBank/DDBJ whole genome shotgun (WGS) entry which is preliminary data.</text>
</comment>
<reference evidence="6" key="3">
    <citation type="submission" date="2023-05" db="EMBL/GenBank/DDBJ databases">
        <authorList>
            <person name="Smith C.H."/>
        </authorList>
    </citation>
    <scope>NUCLEOTIDE SEQUENCE</scope>
    <source>
        <strain evidence="6">CHS0354</strain>
        <tissue evidence="6">Mantle</tissue>
    </source>
</reference>
<dbReference type="InterPro" id="IPR013083">
    <property type="entry name" value="Znf_RING/FYVE/PHD"/>
</dbReference>
<dbReference type="Pfam" id="PF00653">
    <property type="entry name" value="BIR"/>
    <property type="match status" value="2"/>
</dbReference>
<dbReference type="Proteomes" id="UP001195483">
    <property type="component" value="Unassembled WGS sequence"/>
</dbReference>
<sequence length="652" mass="75267">MMPPELILFEVFIIFSTIASVQRRREAITNTLKQIEEDCVAVVSKRMKSVKIYFDKPPRKIIQACMCSRRLVRDVNLRANKKSIILKQSDGSMYMGDPYWYQTIERYLEHRANRKLRRLALLEYNHLKEEIVQCHGNLDKVDSTDNTEYQGKRLAPSHKGKNHICKLCSKKHVGYDKYRCYRERHAESTVIVVEDAKYSQPGISSNHADNINVAEGRGASSTAFNPFCSVQFSPFSNFQTRLSTFKSWRSHQNPRHLAEHGFFYKGVGDTITCYSCGVALKHWDPDDDPLLEHIRYSPTCNHLENTLGWKTIQEYLDQIRNDAKMKIGFNTGVVTMDGGDRTVTTKLTEDYHKENTGSLTSARSPEYQSLEVRLSTFAKFPNYNEISIQDLAKAGFYYTGLSDVVRCYWCDLGLKNWDYGDDPTKEHAKYKQDCVHLRSVKGEDFIKQTQNEAHLPKTYTTSPRWSLSASPRERVSAGKREIERQNFHEDVQEWNWVAQGQSSDKQKLCSNFLCTPAAQSVLEHGYTDEKVLAAIKKLNIKDETKLTAKQILEVIFDAEENGIDLVENDSTYESQKYQSKNVQSPNEECQQLLAENQKMKTMMLCKYCQAREKNILLLPCAHRSLCHECANKSKLCPECWKPIKERVRTYMA</sequence>
<protein>
    <recommendedName>
        <fullName evidence="5">RING-type domain-containing protein</fullName>
    </recommendedName>
</protein>
<organism evidence="6 7">
    <name type="scientific">Potamilus streckersoni</name>
    <dbReference type="NCBI Taxonomy" id="2493646"/>
    <lineage>
        <taxon>Eukaryota</taxon>
        <taxon>Metazoa</taxon>
        <taxon>Spiralia</taxon>
        <taxon>Lophotrochozoa</taxon>
        <taxon>Mollusca</taxon>
        <taxon>Bivalvia</taxon>
        <taxon>Autobranchia</taxon>
        <taxon>Heteroconchia</taxon>
        <taxon>Palaeoheterodonta</taxon>
        <taxon>Unionida</taxon>
        <taxon>Unionoidea</taxon>
        <taxon>Unionidae</taxon>
        <taxon>Ambleminae</taxon>
        <taxon>Lampsilini</taxon>
        <taxon>Potamilus</taxon>
    </lineage>
</organism>
<dbReference type="InterPro" id="IPR001370">
    <property type="entry name" value="BIR_rpt"/>
</dbReference>
<reference evidence="6" key="1">
    <citation type="journal article" date="2021" name="Genome Biol. Evol.">
        <title>A High-Quality Reference Genome for a Parasitic Bivalve with Doubly Uniparental Inheritance (Bivalvia: Unionida).</title>
        <authorList>
            <person name="Smith C.H."/>
        </authorList>
    </citation>
    <scope>NUCLEOTIDE SEQUENCE</scope>
    <source>
        <strain evidence="6">CHS0354</strain>
    </source>
</reference>
<gene>
    <name evidence="6" type="ORF">CHS0354_034262</name>
</gene>
<dbReference type="InterPro" id="IPR050784">
    <property type="entry name" value="IAP"/>
</dbReference>
<dbReference type="Gene3D" id="1.10.1170.10">
    <property type="entry name" value="Inhibitor Of Apoptosis Protein (2mihbC-IAP-1), Chain A"/>
    <property type="match status" value="2"/>
</dbReference>
<evidence type="ECO:0000259" key="5">
    <source>
        <dbReference type="PROSITE" id="PS50089"/>
    </source>
</evidence>
<dbReference type="GO" id="GO:0005737">
    <property type="term" value="C:cytoplasm"/>
    <property type="evidence" value="ECO:0007669"/>
    <property type="project" value="TreeGrafter"/>
</dbReference>
<dbReference type="CDD" id="cd00022">
    <property type="entry name" value="BIR"/>
    <property type="match status" value="2"/>
</dbReference>